<evidence type="ECO:0000259" key="11">
    <source>
        <dbReference type="PROSITE" id="PS50867"/>
    </source>
</evidence>
<dbReference type="InterPro" id="IPR003616">
    <property type="entry name" value="Post-SET_dom"/>
</dbReference>
<keyword evidence="6" id="KW-0156">Chromatin regulator</keyword>
<dbReference type="OrthoDB" id="5792673at2759"/>
<evidence type="ECO:0000313" key="14">
    <source>
        <dbReference type="EMBL" id="KAI0514264.1"/>
    </source>
</evidence>
<dbReference type="InterPro" id="IPR001214">
    <property type="entry name" value="SET_dom"/>
</dbReference>
<keyword evidence="7 8" id="KW-0539">Nucleus</keyword>
<dbReference type="InterPro" id="IPR046341">
    <property type="entry name" value="SET_dom_sf"/>
</dbReference>
<dbReference type="Pfam" id="PF05033">
    <property type="entry name" value="Pre-SET"/>
    <property type="match status" value="1"/>
</dbReference>
<evidence type="ECO:0000259" key="13">
    <source>
        <dbReference type="PROSITE" id="PS51015"/>
    </source>
</evidence>
<evidence type="ECO:0000256" key="9">
    <source>
        <dbReference type="SAM" id="MobiDB-lite"/>
    </source>
</evidence>
<dbReference type="GO" id="GO:0003690">
    <property type="term" value="F:double-stranded DNA binding"/>
    <property type="evidence" value="ECO:0007669"/>
    <property type="project" value="TreeGrafter"/>
</dbReference>
<dbReference type="Proteomes" id="UP000829196">
    <property type="component" value="Unassembled WGS sequence"/>
</dbReference>
<dbReference type="SMART" id="SM00466">
    <property type="entry name" value="SRA"/>
    <property type="match status" value="1"/>
</dbReference>
<dbReference type="Gene3D" id="2.30.280.10">
    <property type="entry name" value="SRA-YDG"/>
    <property type="match status" value="1"/>
</dbReference>
<keyword evidence="3" id="KW-0489">Methyltransferase</keyword>
<evidence type="ECO:0000256" key="6">
    <source>
        <dbReference type="ARBA" id="ARBA00022853"/>
    </source>
</evidence>
<comment type="caution">
    <text evidence="14">The sequence shown here is derived from an EMBL/GenBank/DDBJ whole genome shotgun (WGS) entry which is preliminary data.</text>
</comment>
<dbReference type="GO" id="GO:0008270">
    <property type="term" value="F:zinc ion binding"/>
    <property type="evidence" value="ECO:0007669"/>
    <property type="project" value="InterPro"/>
</dbReference>
<dbReference type="SMR" id="A0A8T3BJM7"/>
<protein>
    <submittedName>
        <fullName evidence="14">Uncharacterized protein</fullName>
    </submittedName>
</protein>
<gene>
    <name evidence="14" type="ORF">KFK09_010299</name>
</gene>
<evidence type="ECO:0000256" key="4">
    <source>
        <dbReference type="ARBA" id="ARBA00022679"/>
    </source>
</evidence>
<dbReference type="PROSITE" id="PS50868">
    <property type="entry name" value="POST_SET"/>
    <property type="match status" value="1"/>
</dbReference>
<dbReference type="PROSITE" id="PS51015">
    <property type="entry name" value="YDG"/>
    <property type="match status" value="1"/>
</dbReference>
<dbReference type="GO" id="GO:0032259">
    <property type="term" value="P:methylation"/>
    <property type="evidence" value="ECO:0007669"/>
    <property type="project" value="UniProtKB-KW"/>
</dbReference>
<feature type="domain" description="SET" evidence="10">
    <location>
        <begin position="593"/>
        <end position="735"/>
    </location>
</feature>
<dbReference type="InterPro" id="IPR007728">
    <property type="entry name" value="Pre-SET_dom"/>
</dbReference>
<dbReference type="SMART" id="SM00468">
    <property type="entry name" value="PreSET"/>
    <property type="match status" value="1"/>
</dbReference>
<evidence type="ECO:0000259" key="10">
    <source>
        <dbReference type="PROSITE" id="PS50280"/>
    </source>
</evidence>
<dbReference type="InterPro" id="IPR051357">
    <property type="entry name" value="H3K9_HMTase_SUVAR3-9"/>
</dbReference>
<dbReference type="Pfam" id="PF02182">
    <property type="entry name" value="SAD_SRA"/>
    <property type="match status" value="1"/>
</dbReference>
<feature type="domain" description="YDG" evidence="13">
    <location>
        <begin position="314"/>
        <end position="461"/>
    </location>
</feature>
<accession>A0A8T3BJM7</accession>
<dbReference type="PANTHER" id="PTHR45660:SF46">
    <property type="entry name" value="HISTONE-LYSINE N-METHYLTRANSFERASE, H3 LYSINE-9 SPECIFIC SUVH6"/>
    <property type="match status" value="1"/>
</dbReference>
<comment type="subcellular location">
    <subcellularLocation>
        <location evidence="1">Chromosome</location>
    </subcellularLocation>
    <subcellularLocation>
        <location evidence="8">Nucleus</location>
    </subcellularLocation>
</comment>
<evidence type="ECO:0000313" key="15">
    <source>
        <dbReference type="Proteomes" id="UP000829196"/>
    </source>
</evidence>
<dbReference type="EMBL" id="JAGYWB010000008">
    <property type="protein sequence ID" value="KAI0514264.1"/>
    <property type="molecule type" value="Genomic_DNA"/>
</dbReference>
<keyword evidence="4" id="KW-0808">Transferase</keyword>
<organism evidence="14 15">
    <name type="scientific">Dendrobium nobile</name>
    <name type="common">Orchid</name>
    <dbReference type="NCBI Taxonomy" id="94219"/>
    <lineage>
        <taxon>Eukaryota</taxon>
        <taxon>Viridiplantae</taxon>
        <taxon>Streptophyta</taxon>
        <taxon>Embryophyta</taxon>
        <taxon>Tracheophyta</taxon>
        <taxon>Spermatophyta</taxon>
        <taxon>Magnoliopsida</taxon>
        <taxon>Liliopsida</taxon>
        <taxon>Asparagales</taxon>
        <taxon>Orchidaceae</taxon>
        <taxon>Epidendroideae</taxon>
        <taxon>Malaxideae</taxon>
        <taxon>Dendrobiinae</taxon>
        <taxon>Dendrobium</taxon>
    </lineage>
</organism>
<keyword evidence="2" id="KW-0158">Chromosome</keyword>
<feature type="domain" description="Post-SET" evidence="12">
    <location>
        <begin position="749"/>
        <end position="765"/>
    </location>
</feature>
<feature type="region of interest" description="Disordered" evidence="9">
    <location>
        <begin position="108"/>
        <end position="129"/>
    </location>
</feature>
<dbReference type="SMART" id="SM00317">
    <property type="entry name" value="SET"/>
    <property type="match status" value="1"/>
</dbReference>
<keyword evidence="15" id="KW-1185">Reference proteome</keyword>
<evidence type="ECO:0000256" key="1">
    <source>
        <dbReference type="ARBA" id="ARBA00004286"/>
    </source>
</evidence>
<evidence type="ECO:0000256" key="5">
    <source>
        <dbReference type="ARBA" id="ARBA00022691"/>
    </source>
</evidence>
<sequence length="765" mass="85707">MVGSQRRPRDSNPEDPSVMFFKQINAEPAIAKTVEAIKPFCSVVSEEATIVNHYSLRSASTNTRLDISGGDLGNGNNDNGCNLDYYPRKPQTRSVSKDEALQVLTKANDSQITNERSKTPAPPANKPVKVDISSNISMQGKKIREIDDRIELVESIHSPKLEEPVLSTKYSSRRRISFRSMTSSCGKKEIPDDGLNETQTRRLDGEESVRNGKRSRKEVEIKIESTGENKEGNLCKVENLAIVGSDLNGEDDVSRKKAKWTLQTFHSIYNRLSQDTESDLKSKFDFRRNRLDLMALKMMKESSLELKTDSLSIGSVPGVEIGDEFNLRVELCVLGLHRQLQGGIDFFKQDGRLLARSIISSGSSRYSDNGHVSEVLIYSGSGVSNKNQKLEYGNLALKNSIDAQNPIRVIWGVEDIQINNSRSYRGRKATRYIYDGLYLAEKYWMEKNDDGCDIFMFQLRRKKKQPELKIKNVKLRTSISFSDICIEDISNGKEKIPICAVNTIDKESPQPFAYTKEMIYPSNHIPISPKGCDCVGICTDSIKCACAVKNGGELPFNSRGAIVQAKPLVYECGPSCKCPPSCHNRVSQNGIKFPLEVFKTGTMGWGLRSLSLIPSGSFVCEYVGELIQDEEAQRRTNDEYLFAIGNNYHDVALWEGLPTSIPELQKKGSSLGDETNYTVDASMYGNVARFINHSCMPNLYAQNLLFDHGNTSMPHIMLFASEDIPPLQELTYHYNYTIDQVHDSNGNIKQKVCYCGTVECTGRLY</sequence>
<evidence type="ECO:0000256" key="8">
    <source>
        <dbReference type="PROSITE-ProRule" id="PRU00358"/>
    </source>
</evidence>
<dbReference type="GO" id="GO:0005634">
    <property type="term" value="C:nucleus"/>
    <property type="evidence" value="ECO:0007669"/>
    <property type="project" value="UniProtKB-SubCell"/>
</dbReference>
<dbReference type="SUPFAM" id="SSF88697">
    <property type="entry name" value="PUA domain-like"/>
    <property type="match status" value="1"/>
</dbReference>
<dbReference type="PROSITE" id="PS50867">
    <property type="entry name" value="PRE_SET"/>
    <property type="match status" value="1"/>
</dbReference>
<evidence type="ECO:0000256" key="3">
    <source>
        <dbReference type="ARBA" id="ARBA00022603"/>
    </source>
</evidence>
<feature type="domain" description="Pre-SET" evidence="11">
    <location>
        <begin position="530"/>
        <end position="590"/>
    </location>
</feature>
<evidence type="ECO:0000256" key="2">
    <source>
        <dbReference type="ARBA" id="ARBA00022454"/>
    </source>
</evidence>
<keyword evidence="5" id="KW-0949">S-adenosyl-L-methionine</keyword>
<evidence type="ECO:0000256" key="7">
    <source>
        <dbReference type="ARBA" id="ARBA00023242"/>
    </source>
</evidence>
<dbReference type="InterPro" id="IPR025794">
    <property type="entry name" value="H3-K9-MeTrfase_plant"/>
</dbReference>
<evidence type="ECO:0000259" key="12">
    <source>
        <dbReference type="PROSITE" id="PS50868"/>
    </source>
</evidence>
<dbReference type="AlphaFoldDB" id="A0A8T3BJM7"/>
<dbReference type="InterPro" id="IPR003105">
    <property type="entry name" value="SRA_YDG"/>
</dbReference>
<dbReference type="GO" id="GO:0005694">
    <property type="term" value="C:chromosome"/>
    <property type="evidence" value="ECO:0007669"/>
    <property type="project" value="UniProtKB-SubCell"/>
</dbReference>
<reference evidence="14" key="1">
    <citation type="journal article" date="2022" name="Front. Genet.">
        <title>Chromosome-Scale Assembly of the Dendrobium nobile Genome Provides Insights Into the Molecular Mechanism of the Biosynthesis of the Medicinal Active Ingredient of Dendrobium.</title>
        <authorList>
            <person name="Xu Q."/>
            <person name="Niu S.-C."/>
            <person name="Li K.-L."/>
            <person name="Zheng P.-J."/>
            <person name="Zhang X.-J."/>
            <person name="Jia Y."/>
            <person name="Liu Y."/>
            <person name="Niu Y.-X."/>
            <person name="Yu L.-H."/>
            <person name="Chen D.-F."/>
            <person name="Zhang G.-Q."/>
        </authorList>
    </citation>
    <scope>NUCLEOTIDE SEQUENCE</scope>
    <source>
        <tissue evidence="14">Leaf</tissue>
    </source>
</reference>
<dbReference type="SUPFAM" id="SSF82199">
    <property type="entry name" value="SET domain"/>
    <property type="match status" value="1"/>
</dbReference>
<name>A0A8T3BJM7_DENNO</name>
<dbReference type="PROSITE" id="PS50280">
    <property type="entry name" value="SET"/>
    <property type="match status" value="1"/>
</dbReference>
<proteinExistence type="predicted"/>
<dbReference type="Gene3D" id="2.170.270.10">
    <property type="entry name" value="SET domain"/>
    <property type="match status" value="1"/>
</dbReference>
<dbReference type="GO" id="GO:0042054">
    <property type="term" value="F:histone methyltransferase activity"/>
    <property type="evidence" value="ECO:0007669"/>
    <property type="project" value="InterPro"/>
</dbReference>
<dbReference type="InterPro" id="IPR036987">
    <property type="entry name" value="SRA-YDG_sf"/>
</dbReference>
<dbReference type="PROSITE" id="PS51575">
    <property type="entry name" value="SAM_MT43_SUVAR39_2"/>
    <property type="match status" value="1"/>
</dbReference>
<dbReference type="Pfam" id="PF00856">
    <property type="entry name" value="SET"/>
    <property type="match status" value="1"/>
</dbReference>
<dbReference type="InterPro" id="IPR015947">
    <property type="entry name" value="PUA-like_sf"/>
</dbReference>
<dbReference type="PANTHER" id="PTHR45660">
    <property type="entry name" value="HISTONE-LYSINE N-METHYLTRANSFERASE SETMAR"/>
    <property type="match status" value="1"/>
</dbReference>